<evidence type="ECO:0000256" key="1">
    <source>
        <dbReference type="SAM" id="MobiDB-lite"/>
    </source>
</evidence>
<gene>
    <name evidence="2" type="ORF">HKI87_01g09530</name>
</gene>
<dbReference type="EMBL" id="CP151501">
    <property type="protein sequence ID" value="WZN59427.1"/>
    <property type="molecule type" value="Genomic_DNA"/>
</dbReference>
<evidence type="ECO:0000313" key="3">
    <source>
        <dbReference type="Proteomes" id="UP001472866"/>
    </source>
</evidence>
<dbReference type="Proteomes" id="UP001472866">
    <property type="component" value="Chromosome 01"/>
</dbReference>
<proteinExistence type="predicted"/>
<protein>
    <submittedName>
        <fullName evidence="2">Uncharacterized protein</fullName>
    </submittedName>
</protein>
<evidence type="ECO:0000313" key="2">
    <source>
        <dbReference type="EMBL" id="WZN59427.1"/>
    </source>
</evidence>
<reference evidence="2 3" key="1">
    <citation type="submission" date="2024-03" db="EMBL/GenBank/DDBJ databases">
        <title>Complete genome sequence of the green alga Chloropicon roscoffensis RCC1871.</title>
        <authorList>
            <person name="Lemieux C."/>
            <person name="Pombert J.-F."/>
            <person name="Otis C."/>
            <person name="Turmel M."/>
        </authorList>
    </citation>
    <scope>NUCLEOTIDE SEQUENCE [LARGE SCALE GENOMIC DNA]</scope>
    <source>
        <strain evidence="2 3">RCC1871</strain>
    </source>
</reference>
<dbReference type="AlphaFoldDB" id="A0AAX4NZN9"/>
<feature type="region of interest" description="Disordered" evidence="1">
    <location>
        <begin position="412"/>
        <end position="463"/>
    </location>
</feature>
<sequence>MSADALVAARAGAAGRSGREGSILSDSRSSTSANNSIAMDTTNAYEVYVMLQPFKAFGERTLKYLGPSGATTFRDVMKRVGICHYVIAFREVGSDKGYLAFDFGPMGGTDRDVCVSNKEEGLVPVGQGGSKAVRGEVREDKIEELAKDHLKVGTTSLTLDEIRTLCEDFPSSYELHVNDCRHFVNAVAEAATGVRRASLVVGRDSMKRESLLKCWSPWEVGMILTDYQNFPWVQRYSKTFTTVMAAITGGKIGWSLCRPTASLGIGGFLGQVPAQLGQVCPQLVKSGGKLVVDKPLRGSAITATYATALATFNESHLFREGVRLTKDLGDGIKAVALAMEGALVFPLADLGGASQSAIVALGGVGGTLRNKTLEYAVSRPLAQMQLHCPNLSRVVLRLVPRPSAAEVAVGNRVAGGGDHHRSPQVPSPGAAIDEDEQGPARAGHEAGAARVPNRGGRERQRVD</sequence>
<name>A0AAX4NZN9_9CHLO</name>
<organism evidence="2 3">
    <name type="scientific">Chloropicon roscoffensis</name>
    <dbReference type="NCBI Taxonomy" id="1461544"/>
    <lineage>
        <taxon>Eukaryota</taxon>
        <taxon>Viridiplantae</taxon>
        <taxon>Chlorophyta</taxon>
        <taxon>Chloropicophyceae</taxon>
        <taxon>Chloropicales</taxon>
        <taxon>Chloropicaceae</taxon>
        <taxon>Chloropicon</taxon>
    </lineage>
</organism>
<keyword evidence="3" id="KW-1185">Reference proteome</keyword>
<accession>A0AAX4NZN9</accession>